<evidence type="ECO:0000256" key="4">
    <source>
        <dbReference type="ARBA" id="ARBA00023242"/>
    </source>
</evidence>
<dbReference type="Gramene" id="EME31496">
    <property type="protein sequence ID" value="EME31496"/>
    <property type="gene ID" value="Gasu_11740"/>
</dbReference>
<feature type="compositionally biased region" description="Basic residues" evidence="5">
    <location>
        <begin position="64"/>
        <end position="90"/>
    </location>
</feature>
<dbReference type="GO" id="GO:0005634">
    <property type="term" value="C:nucleus"/>
    <property type="evidence" value="ECO:0007669"/>
    <property type="project" value="UniProtKB-SubCell"/>
</dbReference>
<feature type="region of interest" description="Disordered" evidence="5">
    <location>
        <begin position="1"/>
        <end position="26"/>
    </location>
</feature>
<feature type="region of interest" description="Disordered" evidence="5">
    <location>
        <begin position="39"/>
        <end position="144"/>
    </location>
</feature>
<keyword evidence="4" id="KW-0539">Nucleus</keyword>
<accession>M2W6S3</accession>
<feature type="compositionally biased region" description="Basic residues" evidence="5">
    <location>
        <begin position="276"/>
        <end position="293"/>
    </location>
</feature>
<proteinExistence type="predicted"/>
<feature type="region of interest" description="Disordered" evidence="5">
    <location>
        <begin position="276"/>
        <end position="303"/>
    </location>
</feature>
<feature type="compositionally biased region" description="Polar residues" evidence="5">
    <location>
        <begin position="135"/>
        <end position="144"/>
    </location>
</feature>
<comment type="subcellular location">
    <subcellularLocation>
        <location evidence="1">Nucleus</location>
    </subcellularLocation>
</comment>
<gene>
    <name evidence="7" type="ORF">Gasu_11740</name>
</gene>
<keyword evidence="3" id="KW-0804">Transcription</keyword>
<keyword evidence="2" id="KW-0805">Transcription regulation</keyword>
<dbReference type="InterPro" id="IPR006576">
    <property type="entry name" value="BRK_domain"/>
</dbReference>
<evidence type="ECO:0000259" key="6">
    <source>
        <dbReference type="Pfam" id="PF07533"/>
    </source>
</evidence>
<feature type="compositionally biased region" description="Acidic residues" evidence="5">
    <location>
        <begin position="96"/>
        <end position="110"/>
    </location>
</feature>
<dbReference type="OrthoDB" id="5836at2759"/>
<organism evidence="7 8">
    <name type="scientific">Galdieria sulphuraria</name>
    <name type="common">Red alga</name>
    <dbReference type="NCBI Taxonomy" id="130081"/>
    <lineage>
        <taxon>Eukaryota</taxon>
        <taxon>Rhodophyta</taxon>
        <taxon>Bangiophyceae</taxon>
        <taxon>Galdieriales</taxon>
        <taxon>Galdieriaceae</taxon>
        <taxon>Galdieria</taxon>
    </lineage>
</organism>
<dbReference type="RefSeq" id="XP_005708016.1">
    <property type="nucleotide sequence ID" value="XM_005707959.1"/>
</dbReference>
<evidence type="ECO:0000256" key="2">
    <source>
        <dbReference type="ARBA" id="ARBA00023015"/>
    </source>
</evidence>
<sequence>MKLRNLSRQSRPSFNDSEDSNLSTQLSRPVVLDLTHASHHLKKNTSSHNNRVTEELFEEDSKEGRKKTTRGTSRKTTFRSNHRFTNKKSRSTTSSSDEDEISATYYDEDSISSNSTSSEESRLSFSSLDSEEQEISWNTSESSTTVVRTKRRLEDFEDGEHVTIWNCVERRKIAGNAAPLAKNLKKYFEKHPECEIYSGQDMLEDPETGFSDIKTKNSTVSHATGGGHVSIWNRVEKRKIAGNAAPLWKNLENYLQKHPECEVYNGQDKEFLERKRQKSKQLRLTRDSRKMRRVSSQSATRASEPCVVSVDKEEIKSGTMDNNKEVMMVETPEESKDIVIVRDSKEEEMALFVDSVFSDYTKDLATFLNDDLFYKKPTELEANLSDGLWERVPFMEDIFVLDHSKGMKTSKGDEDAALELSEEELSLLNDDLDVLVDFSANNYFSSSFYVT</sequence>
<feature type="domain" description="BRK" evidence="6">
    <location>
        <begin position="228"/>
        <end position="263"/>
    </location>
</feature>
<evidence type="ECO:0000313" key="7">
    <source>
        <dbReference type="EMBL" id="EME31496.1"/>
    </source>
</evidence>
<dbReference type="InterPro" id="IPR037259">
    <property type="entry name" value="BRK_sf"/>
</dbReference>
<dbReference type="EMBL" id="KB454491">
    <property type="protein sequence ID" value="EME31496.1"/>
    <property type="molecule type" value="Genomic_DNA"/>
</dbReference>
<dbReference type="Pfam" id="PF07533">
    <property type="entry name" value="BRK"/>
    <property type="match status" value="1"/>
</dbReference>
<dbReference type="AlphaFoldDB" id="M2W6S3"/>
<evidence type="ECO:0000256" key="1">
    <source>
        <dbReference type="ARBA" id="ARBA00004123"/>
    </source>
</evidence>
<name>M2W6S3_GALSU</name>
<reference evidence="8" key="1">
    <citation type="journal article" date="2013" name="Science">
        <title>Gene transfer from bacteria and archaea facilitated evolution of an extremophilic eukaryote.</title>
        <authorList>
            <person name="Schonknecht G."/>
            <person name="Chen W.H."/>
            <person name="Ternes C.M."/>
            <person name="Barbier G.G."/>
            <person name="Shrestha R.P."/>
            <person name="Stanke M."/>
            <person name="Brautigam A."/>
            <person name="Baker B.J."/>
            <person name="Banfield J.F."/>
            <person name="Garavito R.M."/>
            <person name="Carr K."/>
            <person name="Wilkerson C."/>
            <person name="Rensing S.A."/>
            <person name="Gagneul D."/>
            <person name="Dickenson N.E."/>
            <person name="Oesterhelt C."/>
            <person name="Lercher M.J."/>
            <person name="Weber A.P."/>
        </authorList>
    </citation>
    <scope>NUCLEOTIDE SEQUENCE [LARGE SCALE GENOMIC DNA]</scope>
    <source>
        <strain evidence="8">074W</strain>
    </source>
</reference>
<evidence type="ECO:0000256" key="5">
    <source>
        <dbReference type="SAM" id="MobiDB-lite"/>
    </source>
</evidence>
<dbReference type="Proteomes" id="UP000030680">
    <property type="component" value="Unassembled WGS sequence"/>
</dbReference>
<protein>
    <recommendedName>
        <fullName evidence="6">BRK domain-containing protein</fullName>
    </recommendedName>
</protein>
<dbReference type="SUPFAM" id="SSF160481">
    <property type="entry name" value="BRK domain-like"/>
    <property type="match status" value="2"/>
</dbReference>
<dbReference type="KEGG" id="gsl:Gasu_11740"/>
<evidence type="ECO:0000313" key="8">
    <source>
        <dbReference type="Proteomes" id="UP000030680"/>
    </source>
</evidence>
<dbReference type="Gene3D" id="3.40.5.120">
    <property type="match status" value="2"/>
</dbReference>
<dbReference type="GeneID" id="17090138"/>
<keyword evidence="8" id="KW-1185">Reference proteome</keyword>
<feature type="compositionally biased region" description="Low complexity" evidence="5">
    <location>
        <begin position="111"/>
        <end position="128"/>
    </location>
</feature>
<evidence type="ECO:0000256" key="3">
    <source>
        <dbReference type="ARBA" id="ARBA00023163"/>
    </source>
</evidence>